<reference evidence="2" key="2">
    <citation type="submission" date="2021-03" db="EMBL/GenBank/DDBJ databases">
        <authorList>
            <person name="Alouane T."/>
            <person name="Langin T."/>
            <person name="Bonhomme L."/>
        </authorList>
    </citation>
    <scope>NUCLEOTIDE SEQUENCE</scope>
    <source>
        <strain evidence="2">MDC_Fg202</strain>
    </source>
</reference>
<organism evidence="2 4">
    <name type="scientific">Gibberella zeae</name>
    <name type="common">Wheat head blight fungus</name>
    <name type="synonym">Fusarium graminearum</name>
    <dbReference type="NCBI Taxonomy" id="5518"/>
    <lineage>
        <taxon>Eukaryota</taxon>
        <taxon>Fungi</taxon>
        <taxon>Dikarya</taxon>
        <taxon>Ascomycota</taxon>
        <taxon>Pezizomycotina</taxon>
        <taxon>Sordariomycetes</taxon>
        <taxon>Hypocreomycetidae</taxon>
        <taxon>Hypocreales</taxon>
        <taxon>Nectriaceae</taxon>
        <taxon>Fusarium</taxon>
    </lineage>
</organism>
<dbReference type="Proteomes" id="UP000746612">
    <property type="component" value="Unassembled WGS sequence"/>
</dbReference>
<dbReference type="EMBL" id="CAJPIJ010000117">
    <property type="protein sequence ID" value="CAG1980456.1"/>
    <property type="molecule type" value="Genomic_DNA"/>
</dbReference>
<feature type="region of interest" description="Disordered" evidence="1">
    <location>
        <begin position="1"/>
        <end position="21"/>
    </location>
</feature>
<evidence type="ECO:0000313" key="2">
    <source>
        <dbReference type="EMBL" id="CAG1980456.1"/>
    </source>
</evidence>
<evidence type="ECO:0000313" key="3">
    <source>
        <dbReference type="EMBL" id="VIO56082.1"/>
    </source>
</evidence>
<dbReference type="EMBL" id="CAAKMV010000123">
    <property type="protein sequence ID" value="VIO56082.1"/>
    <property type="molecule type" value="Genomic_DNA"/>
</dbReference>
<evidence type="ECO:0000313" key="4">
    <source>
        <dbReference type="Proteomes" id="UP000746612"/>
    </source>
</evidence>
<protein>
    <submittedName>
        <fullName evidence="2">Uncharacterized protein</fullName>
    </submittedName>
</protein>
<proteinExistence type="predicted"/>
<name>A0A4U9F9B8_GIBZA</name>
<evidence type="ECO:0000256" key="1">
    <source>
        <dbReference type="SAM" id="MobiDB-lite"/>
    </source>
</evidence>
<accession>A0A4U9F9B8</accession>
<dbReference type="AlphaFoldDB" id="A0A4U9F9B8"/>
<reference evidence="3" key="1">
    <citation type="submission" date="2019-04" db="EMBL/GenBank/DDBJ databases">
        <authorList>
            <person name="Melise S."/>
            <person name="Noan J."/>
            <person name="Okalmin O."/>
        </authorList>
    </citation>
    <scope>NUCLEOTIDE SEQUENCE</scope>
    <source>
        <strain evidence="3">FN9</strain>
    </source>
</reference>
<gene>
    <name evidence="3" type="ORF">FUG_LOCUS202719</name>
    <name evidence="2" type="ORF">MDCFG202_LOCUS202170</name>
</gene>
<sequence>MSRYYDGEDQGTEPGEVDGLPNKARQPLIFAFYEDLISPHSLSYRLGPFGSGIPDKMDPG</sequence>